<protein>
    <recommendedName>
        <fullName evidence="3">Transcriptional regulator</fullName>
    </recommendedName>
</protein>
<evidence type="ECO:0008006" key="3">
    <source>
        <dbReference type="Google" id="ProtNLM"/>
    </source>
</evidence>
<proteinExistence type="predicted"/>
<comment type="caution">
    <text evidence="1">The sequence shown here is derived from an EMBL/GenBank/DDBJ whole genome shotgun (WGS) entry which is preliminary data.</text>
</comment>
<gene>
    <name evidence="1" type="ORF">FHS68_001372</name>
</gene>
<reference evidence="1 2" key="1">
    <citation type="submission" date="2020-03" db="EMBL/GenBank/DDBJ databases">
        <title>Genomic Encyclopedia of Type Strains, Phase IV (KMG-IV): sequencing the most valuable type-strain genomes for metagenomic binning, comparative biology and taxonomic classification.</title>
        <authorList>
            <person name="Goeker M."/>
        </authorList>
    </citation>
    <scope>NUCLEOTIDE SEQUENCE [LARGE SCALE GENOMIC DNA]</scope>
    <source>
        <strain evidence="1 2">DSM 102865</strain>
    </source>
</reference>
<name>A0ABX0UGT6_9BACT</name>
<dbReference type="Proteomes" id="UP001179181">
    <property type="component" value="Unassembled WGS sequence"/>
</dbReference>
<evidence type="ECO:0000313" key="1">
    <source>
        <dbReference type="EMBL" id="NIJ52216.1"/>
    </source>
</evidence>
<accession>A0ABX0UGT6</accession>
<dbReference type="EMBL" id="JAASQJ010000001">
    <property type="protein sequence ID" value="NIJ52216.1"/>
    <property type="molecule type" value="Genomic_DNA"/>
</dbReference>
<sequence length="32" mass="3600">MRRKTLERDTVCRLAVLAIAMKQISDVAVAQL</sequence>
<evidence type="ECO:0000313" key="2">
    <source>
        <dbReference type="Proteomes" id="UP001179181"/>
    </source>
</evidence>
<keyword evidence="2" id="KW-1185">Reference proteome</keyword>
<organism evidence="1 2">
    <name type="scientific">Dyadobacter arcticus</name>
    <dbReference type="NCBI Taxonomy" id="1078754"/>
    <lineage>
        <taxon>Bacteria</taxon>
        <taxon>Pseudomonadati</taxon>
        <taxon>Bacteroidota</taxon>
        <taxon>Cytophagia</taxon>
        <taxon>Cytophagales</taxon>
        <taxon>Spirosomataceae</taxon>
        <taxon>Dyadobacter</taxon>
    </lineage>
</organism>